<comment type="caution">
    <text evidence="4">The sequence shown here is derived from an EMBL/GenBank/DDBJ whole genome shotgun (WGS) entry which is preliminary data.</text>
</comment>
<protein>
    <submittedName>
        <fullName evidence="4">Non-specific protein-tyrosine kinase</fullName>
    </submittedName>
</protein>
<dbReference type="InterPro" id="IPR000719">
    <property type="entry name" value="Prot_kinase_dom"/>
</dbReference>
<dbReference type="SUPFAM" id="SSF56112">
    <property type="entry name" value="Protein kinase-like (PK-like)"/>
    <property type="match status" value="1"/>
</dbReference>
<keyword evidence="4" id="KW-0829">Tyrosine-protein kinase</keyword>
<dbReference type="AlphaFoldDB" id="A0A8H3R084"/>
<dbReference type="InterPro" id="IPR011009">
    <property type="entry name" value="Kinase-like_dom_sf"/>
</dbReference>
<evidence type="ECO:0000256" key="1">
    <source>
        <dbReference type="SAM" id="Coils"/>
    </source>
</evidence>
<evidence type="ECO:0000313" key="5">
    <source>
        <dbReference type="Proteomes" id="UP000615446"/>
    </source>
</evidence>
<gene>
    <name evidence="4" type="ORF">RCL2_002454900</name>
</gene>
<dbReference type="GO" id="GO:0004713">
    <property type="term" value="F:protein tyrosine kinase activity"/>
    <property type="evidence" value="ECO:0007669"/>
    <property type="project" value="UniProtKB-KW"/>
</dbReference>
<name>A0A8H3R084_9GLOM</name>
<dbReference type="GO" id="GO:0005524">
    <property type="term" value="F:ATP binding"/>
    <property type="evidence" value="ECO:0007669"/>
    <property type="project" value="InterPro"/>
</dbReference>
<reference evidence="4" key="1">
    <citation type="submission" date="2019-10" db="EMBL/GenBank/DDBJ databases">
        <title>Conservation and host-specific expression of non-tandemly repeated heterogenous ribosome RNA gene in arbuscular mycorrhizal fungi.</title>
        <authorList>
            <person name="Maeda T."/>
            <person name="Kobayashi Y."/>
            <person name="Nakagawa T."/>
            <person name="Ezawa T."/>
            <person name="Yamaguchi K."/>
            <person name="Bino T."/>
            <person name="Nishimoto Y."/>
            <person name="Shigenobu S."/>
            <person name="Kawaguchi M."/>
        </authorList>
    </citation>
    <scope>NUCLEOTIDE SEQUENCE</scope>
    <source>
        <strain evidence="4">HR1</strain>
    </source>
</reference>
<proteinExistence type="predicted"/>
<dbReference type="Gene3D" id="1.10.510.10">
    <property type="entry name" value="Transferase(Phosphotransferase) domain 1"/>
    <property type="match status" value="1"/>
</dbReference>
<feature type="domain" description="Protein kinase" evidence="3">
    <location>
        <begin position="75"/>
        <end position="369"/>
    </location>
</feature>
<feature type="compositionally biased region" description="Polar residues" evidence="2">
    <location>
        <begin position="334"/>
        <end position="350"/>
    </location>
</feature>
<organism evidence="4 5">
    <name type="scientific">Rhizophagus clarus</name>
    <dbReference type="NCBI Taxonomy" id="94130"/>
    <lineage>
        <taxon>Eukaryota</taxon>
        <taxon>Fungi</taxon>
        <taxon>Fungi incertae sedis</taxon>
        <taxon>Mucoromycota</taxon>
        <taxon>Glomeromycotina</taxon>
        <taxon>Glomeromycetes</taxon>
        <taxon>Glomerales</taxon>
        <taxon>Glomeraceae</taxon>
        <taxon>Rhizophagus</taxon>
    </lineage>
</organism>
<evidence type="ECO:0000256" key="2">
    <source>
        <dbReference type="SAM" id="MobiDB-lite"/>
    </source>
</evidence>
<sequence>MSKSIVVIVRFYDRDPSIFMFSGIPRIWQIQSESQPLPCNDESVHHDFKITDCLTDEDKKLLEKLKDVLHRCVEYEKLESELAKYLGYFQLSVQVTENFTKLKAFILKIYTANANDDVKKITEENNSYIKDIRRIIDDKLKQEDLAKIFIKGLELEPIENEPSIFRSVYKGQQVIVSEYTPERCDPSATRQFGISVRLLWIISTKRSSVIRHRVLVVWKRIVDRSARERRVTWGKRSDLRPKVSNFVYGRDVEERSDYIVTNSRYETPEVLPPDANEHTCLSDIWSYGVLLWQLQTEKKPYGDDDDEAAKYKIKNEQLLYMTNDEETIQGMISAQKGASSSNITTETPFNDPQEKEWTLENAASWHQKTEEDKEQLEQQYWEYREKAFECYQYCGSTTNDSRVLYYTGLYLWRGYMRVEEDEFDDIKAKRKSPISTMQTHSMSLPHCITKNISSCSNDRQNRITQGTWP</sequence>
<feature type="coiled-coil region" evidence="1">
    <location>
        <begin position="359"/>
        <end position="386"/>
    </location>
</feature>
<keyword evidence="1" id="KW-0175">Coiled coil</keyword>
<dbReference type="EMBL" id="BLAL01000262">
    <property type="protein sequence ID" value="GES97987.1"/>
    <property type="molecule type" value="Genomic_DNA"/>
</dbReference>
<evidence type="ECO:0000313" key="4">
    <source>
        <dbReference type="EMBL" id="GES97987.1"/>
    </source>
</evidence>
<feature type="region of interest" description="Disordered" evidence="2">
    <location>
        <begin position="334"/>
        <end position="353"/>
    </location>
</feature>
<dbReference type="PROSITE" id="PS50011">
    <property type="entry name" value="PROTEIN_KINASE_DOM"/>
    <property type="match status" value="1"/>
</dbReference>
<keyword evidence="4" id="KW-0418">Kinase</keyword>
<dbReference type="Pfam" id="PF00069">
    <property type="entry name" value="Pkinase"/>
    <property type="match status" value="1"/>
</dbReference>
<accession>A0A8H3R084</accession>
<dbReference type="Proteomes" id="UP000615446">
    <property type="component" value="Unassembled WGS sequence"/>
</dbReference>
<keyword evidence="4" id="KW-0808">Transferase</keyword>
<evidence type="ECO:0000259" key="3">
    <source>
        <dbReference type="PROSITE" id="PS50011"/>
    </source>
</evidence>